<dbReference type="Proteomes" id="UP000475582">
    <property type="component" value="Unassembled WGS sequence"/>
</dbReference>
<dbReference type="Pfam" id="PF04964">
    <property type="entry name" value="Flp_Fap"/>
    <property type="match status" value="1"/>
</dbReference>
<accession>A0A6L6PJV5</accession>
<evidence type="ECO:0000313" key="3">
    <source>
        <dbReference type="Proteomes" id="UP000475582"/>
    </source>
</evidence>
<protein>
    <submittedName>
        <fullName evidence="2">Flp family type IVb pilin</fullName>
    </submittedName>
</protein>
<reference evidence="2 3" key="1">
    <citation type="submission" date="2019-11" db="EMBL/GenBank/DDBJ databases">
        <title>Type strains purchased from KCTC, JCM and DSMZ.</title>
        <authorList>
            <person name="Lu H."/>
        </authorList>
    </citation>
    <scope>NUCLEOTIDE SEQUENCE [LARGE SCALE GENOMIC DNA]</scope>
    <source>
        <strain evidence="2 3">KCTC 22382</strain>
    </source>
</reference>
<keyword evidence="1" id="KW-0472">Membrane</keyword>
<dbReference type="InterPro" id="IPR007047">
    <property type="entry name" value="Flp_Fap"/>
</dbReference>
<organism evidence="2 3">
    <name type="scientific">Duganella radicis</name>
    <dbReference type="NCBI Taxonomy" id="551988"/>
    <lineage>
        <taxon>Bacteria</taxon>
        <taxon>Pseudomonadati</taxon>
        <taxon>Pseudomonadota</taxon>
        <taxon>Betaproteobacteria</taxon>
        <taxon>Burkholderiales</taxon>
        <taxon>Oxalobacteraceae</taxon>
        <taxon>Telluria group</taxon>
        <taxon>Duganella</taxon>
    </lineage>
</organism>
<comment type="caution">
    <text evidence="2">The sequence shown here is derived from an EMBL/GenBank/DDBJ whole genome shotgun (WGS) entry which is preliminary data.</text>
</comment>
<evidence type="ECO:0000313" key="2">
    <source>
        <dbReference type="EMBL" id="MTV38901.1"/>
    </source>
</evidence>
<keyword evidence="3" id="KW-1185">Reference proteome</keyword>
<sequence>MNAIIAAVKEFGREEDGITAIEYGLIAATMVAVVVGAFAVLGPAISTAFSGIAASITAAT</sequence>
<keyword evidence="1" id="KW-0812">Transmembrane</keyword>
<gene>
    <name evidence="2" type="ORF">GM676_15095</name>
</gene>
<name>A0A6L6PJV5_9BURK</name>
<evidence type="ECO:0000256" key="1">
    <source>
        <dbReference type="SAM" id="Phobius"/>
    </source>
</evidence>
<dbReference type="AlphaFoldDB" id="A0A6L6PJV5"/>
<dbReference type="RefSeq" id="WP_155464482.1">
    <property type="nucleotide sequence ID" value="NZ_WNKY01000015.1"/>
</dbReference>
<proteinExistence type="predicted"/>
<feature type="transmembrane region" description="Helical" evidence="1">
    <location>
        <begin position="20"/>
        <end position="41"/>
    </location>
</feature>
<dbReference type="EMBL" id="WNKY01000015">
    <property type="protein sequence ID" value="MTV38901.1"/>
    <property type="molecule type" value="Genomic_DNA"/>
</dbReference>
<keyword evidence="1" id="KW-1133">Transmembrane helix</keyword>